<name>A0A6G9YHJ4_9NOCA</name>
<dbReference type="InterPro" id="IPR036275">
    <property type="entry name" value="YdgH-like_sf"/>
</dbReference>
<gene>
    <name evidence="1" type="ORF">F5544_24600</name>
</gene>
<dbReference type="KEGG" id="nah:F5544_24600"/>
<evidence type="ECO:0000313" key="1">
    <source>
        <dbReference type="EMBL" id="QIS12775.1"/>
    </source>
</evidence>
<keyword evidence="2" id="KW-1185">Reference proteome</keyword>
<accession>A0A6G9YHJ4</accession>
<organism evidence="1 2">
    <name type="scientific">Nocardia arthritidis</name>
    <dbReference type="NCBI Taxonomy" id="228602"/>
    <lineage>
        <taxon>Bacteria</taxon>
        <taxon>Bacillati</taxon>
        <taxon>Actinomycetota</taxon>
        <taxon>Actinomycetes</taxon>
        <taxon>Mycobacteriales</taxon>
        <taxon>Nocardiaceae</taxon>
        <taxon>Nocardia</taxon>
    </lineage>
</organism>
<dbReference type="AlphaFoldDB" id="A0A6G9YHJ4"/>
<dbReference type="EMBL" id="CP046172">
    <property type="protein sequence ID" value="QIS12775.1"/>
    <property type="molecule type" value="Genomic_DNA"/>
</dbReference>
<dbReference type="Proteomes" id="UP000503540">
    <property type="component" value="Chromosome"/>
</dbReference>
<sequence length="86" mass="9661">MRHIAEELDTEPSHDFDPVGTVEMALSGWGTYDFHGSIDEIARAATDIGGEYFYVTDSLGARITATVYRRNGRSRSRCWIARALLH</sequence>
<reference evidence="1 2" key="1">
    <citation type="journal article" date="2019" name="ACS Chem. Biol.">
        <title>Identification and Mobilization of a Cryptic Antibiotic Biosynthesis Gene Locus from a Human-Pathogenic Nocardia Isolate.</title>
        <authorList>
            <person name="Herisse M."/>
            <person name="Ishida K."/>
            <person name="Porter J.L."/>
            <person name="Howden B."/>
            <person name="Hertweck C."/>
            <person name="Stinear T.P."/>
            <person name="Pidot S.J."/>
        </authorList>
    </citation>
    <scope>NUCLEOTIDE SEQUENCE [LARGE SCALE GENOMIC DNA]</scope>
    <source>
        <strain evidence="1 2">AUSMDU00012717</strain>
    </source>
</reference>
<dbReference type="RefSeq" id="WP_167475407.1">
    <property type="nucleotide sequence ID" value="NZ_CP046172.1"/>
</dbReference>
<protein>
    <submittedName>
        <fullName evidence="1">Uncharacterized protein</fullName>
    </submittedName>
</protein>
<proteinExistence type="predicted"/>
<dbReference type="SUPFAM" id="SSF159871">
    <property type="entry name" value="YdgH-like"/>
    <property type="match status" value="1"/>
</dbReference>
<evidence type="ECO:0000313" key="2">
    <source>
        <dbReference type="Proteomes" id="UP000503540"/>
    </source>
</evidence>